<dbReference type="SUPFAM" id="SSF47384">
    <property type="entry name" value="Homodimeric domain of signal transducing histidine kinase"/>
    <property type="match status" value="1"/>
</dbReference>
<dbReference type="PANTHER" id="PTHR45436:SF14">
    <property type="entry name" value="SENSOR PROTEIN QSEC"/>
    <property type="match status" value="1"/>
</dbReference>
<evidence type="ECO:0000256" key="3">
    <source>
        <dbReference type="ARBA" id="ARBA00012438"/>
    </source>
</evidence>
<dbReference type="GO" id="GO:0005524">
    <property type="term" value="F:ATP binding"/>
    <property type="evidence" value="ECO:0007669"/>
    <property type="project" value="UniProtKB-KW"/>
</dbReference>
<feature type="transmembrane region" description="Helical" evidence="13">
    <location>
        <begin position="144"/>
        <end position="162"/>
    </location>
</feature>
<evidence type="ECO:0000256" key="9">
    <source>
        <dbReference type="ARBA" id="ARBA00022840"/>
    </source>
</evidence>
<dbReference type="EMBL" id="JAUJQS010000039">
    <property type="protein sequence ID" value="MDN7569636.1"/>
    <property type="molecule type" value="Genomic_DNA"/>
</dbReference>
<dbReference type="EC" id="2.7.13.3" evidence="3"/>
<dbReference type="Pfam" id="PF02518">
    <property type="entry name" value="HATPase_c"/>
    <property type="match status" value="1"/>
</dbReference>
<dbReference type="Pfam" id="PF00512">
    <property type="entry name" value="HisKA"/>
    <property type="match status" value="1"/>
</dbReference>
<keyword evidence="8" id="KW-0418">Kinase</keyword>
<dbReference type="SMART" id="SM00387">
    <property type="entry name" value="HATPase_c"/>
    <property type="match status" value="1"/>
</dbReference>
<feature type="domain" description="Histidine kinase" evidence="14">
    <location>
        <begin position="223"/>
        <end position="439"/>
    </location>
</feature>
<dbReference type="PRINTS" id="PR00344">
    <property type="entry name" value="BCTRLSENSOR"/>
</dbReference>
<dbReference type="RefSeq" id="WP_301790300.1">
    <property type="nucleotide sequence ID" value="NZ_JAUJQS010000039.1"/>
</dbReference>
<dbReference type="Gene3D" id="3.30.565.10">
    <property type="entry name" value="Histidine kinase-like ATPase, C-terminal domain"/>
    <property type="match status" value="1"/>
</dbReference>
<evidence type="ECO:0000256" key="13">
    <source>
        <dbReference type="SAM" id="Phobius"/>
    </source>
</evidence>
<accession>A0AAP4R9L0</accession>
<dbReference type="SUPFAM" id="SSF55874">
    <property type="entry name" value="ATPase domain of HSP90 chaperone/DNA topoisomerase II/histidine kinase"/>
    <property type="match status" value="1"/>
</dbReference>
<dbReference type="InterPro" id="IPR036890">
    <property type="entry name" value="HATPase_C_sf"/>
</dbReference>
<evidence type="ECO:0000256" key="4">
    <source>
        <dbReference type="ARBA" id="ARBA00022553"/>
    </source>
</evidence>
<reference evidence="16" key="1">
    <citation type="submission" date="2023-07" db="EMBL/GenBank/DDBJ databases">
        <title>A collection of bacterial strains from the Burkholderia cepacia Research Laboratory and Repository.</title>
        <authorList>
            <person name="Lipuma J."/>
            <person name="Spilker T."/>
            <person name="Caverly L."/>
        </authorList>
    </citation>
    <scope>NUCLEOTIDE SEQUENCE</scope>
    <source>
        <strain evidence="16">AU44979</strain>
    </source>
</reference>
<dbReference type="InterPro" id="IPR003660">
    <property type="entry name" value="HAMP_dom"/>
</dbReference>
<keyword evidence="5" id="KW-0808">Transferase</keyword>
<dbReference type="InterPro" id="IPR003661">
    <property type="entry name" value="HisK_dim/P_dom"/>
</dbReference>
<proteinExistence type="predicted"/>
<protein>
    <recommendedName>
        <fullName evidence="3">histidine kinase</fullName>
        <ecNumber evidence="3">2.7.13.3</ecNumber>
    </recommendedName>
</protein>
<dbReference type="PANTHER" id="PTHR45436">
    <property type="entry name" value="SENSOR HISTIDINE KINASE YKOH"/>
    <property type="match status" value="1"/>
</dbReference>
<evidence type="ECO:0000256" key="5">
    <source>
        <dbReference type="ARBA" id="ARBA00022679"/>
    </source>
</evidence>
<keyword evidence="9 16" id="KW-0067">ATP-binding</keyword>
<dbReference type="InterPro" id="IPR036097">
    <property type="entry name" value="HisK_dim/P_sf"/>
</dbReference>
<keyword evidence="7" id="KW-0547">Nucleotide-binding</keyword>
<keyword evidence="11" id="KW-0902">Two-component regulatory system</keyword>
<feature type="domain" description="HAMP" evidence="15">
    <location>
        <begin position="163"/>
        <end position="215"/>
    </location>
</feature>
<comment type="caution">
    <text evidence="16">The sequence shown here is derived from an EMBL/GenBank/DDBJ whole genome shotgun (WGS) entry which is preliminary data.</text>
</comment>
<dbReference type="GO" id="GO:0000155">
    <property type="term" value="F:phosphorelay sensor kinase activity"/>
    <property type="evidence" value="ECO:0007669"/>
    <property type="project" value="InterPro"/>
</dbReference>
<dbReference type="InterPro" id="IPR004358">
    <property type="entry name" value="Sig_transdc_His_kin-like_C"/>
</dbReference>
<dbReference type="GO" id="GO:0005886">
    <property type="term" value="C:plasma membrane"/>
    <property type="evidence" value="ECO:0007669"/>
    <property type="project" value="TreeGrafter"/>
</dbReference>
<dbReference type="InterPro" id="IPR050428">
    <property type="entry name" value="TCS_sensor_his_kinase"/>
</dbReference>
<evidence type="ECO:0000256" key="12">
    <source>
        <dbReference type="ARBA" id="ARBA00023136"/>
    </source>
</evidence>
<gene>
    <name evidence="16" type="ORF">QZM56_34565</name>
</gene>
<keyword evidence="4" id="KW-0597">Phosphoprotein</keyword>
<evidence type="ECO:0000256" key="6">
    <source>
        <dbReference type="ARBA" id="ARBA00022692"/>
    </source>
</evidence>
<sequence length="451" mass="48286">MRSIRHQLLIWLLAIVVAGVGIAGWLIYRQALAEANELFDYQLQEIAAALPSEPFSQVFGSRTNGEEGIVIQIWNRNGVLMYFSHPRAPIAPRAELGFSTERTDRGEWRVYGAIVGDNVVQLVQLAQPLSVRNRLAANVALRTLWPLIVLLPFLGAAVWGIVGRGLAPLGRVTRAVEARRPEALDPLPDGRLPLEVQPLVRALNGLLARLAAALDTQKAFVADAAHELRTPLAAVQIQAQLVARAKDDASRREAVADLQDGVSRATRLTEQLLALARAEPDGATMREPVDLQALLAECVGAVAPLAQRRDIDLGFEETRAASVVADVGALRVMFGNLLDNAVKYTPDGGRIDVSLTRDAAGRACVQIGDSGPGIPAEERERVFDRFYRDSSARARTDVAGSGLGLAIVKRVAAQQGATVSLGDAAAGGLLVSVVFRDAEMPAEAPQPSESA</sequence>
<dbReference type="AlphaFoldDB" id="A0AAP4R9L0"/>
<comment type="catalytic activity">
    <reaction evidence="1">
        <text>ATP + protein L-histidine = ADP + protein N-phospho-L-histidine.</text>
        <dbReference type="EC" id="2.7.13.3"/>
    </reaction>
</comment>
<keyword evidence="10 13" id="KW-1133">Transmembrane helix</keyword>
<comment type="subcellular location">
    <subcellularLocation>
        <location evidence="2">Membrane</location>
        <topology evidence="2">Multi-pass membrane protein</topology>
    </subcellularLocation>
</comment>
<name>A0AAP4R9L0_9BURK</name>
<dbReference type="InterPro" id="IPR005467">
    <property type="entry name" value="His_kinase_dom"/>
</dbReference>
<evidence type="ECO:0000256" key="2">
    <source>
        <dbReference type="ARBA" id="ARBA00004141"/>
    </source>
</evidence>
<evidence type="ECO:0000313" key="16">
    <source>
        <dbReference type="EMBL" id="MDN7569636.1"/>
    </source>
</evidence>
<dbReference type="CDD" id="cd00075">
    <property type="entry name" value="HATPase"/>
    <property type="match status" value="1"/>
</dbReference>
<dbReference type="PROSITE" id="PS50885">
    <property type="entry name" value="HAMP"/>
    <property type="match status" value="1"/>
</dbReference>
<evidence type="ECO:0000259" key="14">
    <source>
        <dbReference type="PROSITE" id="PS50109"/>
    </source>
</evidence>
<feature type="transmembrane region" description="Helical" evidence="13">
    <location>
        <begin position="9"/>
        <end position="28"/>
    </location>
</feature>
<dbReference type="InterPro" id="IPR003594">
    <property type="entry name" value="HATPase_dom"/>
</dbReference>
<keyword evidence="12 13" id="KW-0472">Membrane</keyword>
<evidence type="ECO:0000256" key="1">
    <source>
        <dbReference type="ARBA" id="ARBA00000085"/>
    </source>
</evidence>
<dbReference type="Gene3D" id="1.10.287.130">
    <property type="match status" value="1"/>
</dbReference>
<evidence type="ECO:0000256" key="11">
    <source>
        <dbReference type="ARBA" id="ARBA00023012"/>
    </source>
</evidence>
<evidence type="ECO:0000259" key="15">
    <source>
        <dbReference type="PROSITE" id="PS50885"/>
    </source>
</evidence>
<organism evidence="16 17">
    <name type="scientific">Burkholderia contaminans</name>
    <dbReference type="NCBI Taxonomy" id="488447"/>
    <lineage>
        <taxon>Bacteria</taxon>
        <taxon>Pseudomonadati</taxon>
        <taxon>Pseudomonadota</taxon>
        <taxon>Betaproteobacteria</taxon>
        <taxon>Burkholderiales</taxon>
        <taxon>Burkholderiaceae</taxon>
        <taxon>Burkholderia</taxon>
        <taxon>Burkholderia cepacia complex</taxon>
    </lineage>
</organism>
<evidence type="ECO:0000256" key="10">
    <source>
        <dbReference type="ARBA" id="ARBA00022989"/>
    </source>
</evidence>
<keyword evidence="6 13" id="KW-0812">Transmembrane</keyword>
<evidence type="ECO:0000256" key="7">
    <source>
        <dbReference type="ARBA" id="ARBA00022741"/>
    </source>
</evidence>
<dbReference type="SMART" id="SM00388">
    <property type="entry name" value="HisKA"/>
    <property type="match status" value="1"/>
</dbReference>
<evidence type="ECO:0000256" key="8">
    <source>
        <dbReference type="ARBA" id="ARBA00022777"/>
    </source>
</evidence>
<evidence type="ECO:0000313" key="17">
    <source>
        <dbReference type="Proteomes" id="UP001172109"/>
    </source>
</evidence>
<dbReference type="CDD" id="cd00082">
    <property type="entry name" value="HisKA"/>
    <property type="match status" value="1"/>
</dbReference>
<dbReference type="Proteomes" id="UP001172109">
    <property type="component" value="Unassembled WGS sequence"/>
</dbReference>
<dbReference type="PROSITE" id="PS50109">
    <property type="entry name" value="HIS_KIN"/>
    <property type="match status" value="1"/>
</dbReference>